<proteinExistence type="predicted"/>
<organism evidence="1 2">
    <name type="scientific">Sphaerodactylus townsendi</name>
    <dbReference type="NCBI Taxonomy" id="933632"/>
    <lineage>
        <taxon>Eukaryota</taxon>
        <taxon>Metazoa</taxon>
        <taxon>Chordata</taxon>
        <taxon>Craniata</taxon>
        <taxon>Vertebrata</taxon>
        <taxon>Euteleostomi</taxon>
        <taxon>Lepidosauria</taxon>
        <taxon>Squamata</taxon>
        <taxon>Bifurcata</taxon>
        <taxon>Gekkota</taxon>
        <taxon>Sphaerodactylidae</taxon>
        <taxon>Sphaerodactylus</taxon>
    </lineage>
</organism>
<dbReference type="EMBL" id="CM037628">
    <property type="protein sequence ID" value="KAH7997321.1"/>
    <property type="molecule type" value="Genomic_DNA"/>
</dbReference>
<gene>
    <name evidence="1" type="ORF">K3G42_014736</name>
</gene>
<accession>A0ACB8EXF9</accession>
<keyword evidence="2" id="KW-1185">Reference proteome</keyword>
<evidence type="ECO:0000313" key="1">
    <source>
        <dbReference type="EMBL" id="KAH7997321.1"/>
    </source>
</evidence>
<comment type="caution">
    <text evidence="1">The sequence shown here is derived from an EMBL/GenBank/DDBJ whole genome shotgun (WGS) entry which is preliminary data.</text>
</comment>
<protein>
    <submittedName>
        <fullName evidence="1">Uncharacterized protein</fullName>
    </submittedName>
</protein>
<evidence type="ECO:0000313" key="2">
    <source>
        <dbReference type="Proteomes" id="UP000827872"/>
    </source>
</evidence>
<sequence>MVSTPGSHWQQTMAAHVPLAPGLPQMLKEGTKFFSGLQETLFSNLTACKALVRTLRSCYGPMGHHKLVVNHLGKSFHTSHAATILRELEVENPVACLLRTTAEAQQEETGDGTTFVILLAGALLENAEKLLRSGISVVHIQAGYEMACKEALRLLPGLVSHVLKKPRDIDEVTCVLQTAVGSKIFGHQKFLARLVAKACVSVLPHPGTTFNPDFIHICKVPGGDAADSRVLEGMVICTEAEGIVKRVERACVAVYCCTFGPSGLEAKNTTIFRSVEDMKDFGSSEEKLTKHLVRAVAAAGINTVVVGGKVDDQALFYANSYKIMVVRLSSRVQLQSLCRAVGATLLLTLVPPLPEATGHCRRVYTSEIGSTNVVVFSQDGAACPVATVVLRGSTQEMLDCLDEAVRDGISIYNVLGSDPRLLPGSGATEMALAVRLSTLGMYYPGTEQYGILEFSQALKTLPATLAENAGLPVNKVMAKMEVQHQLGTQNTGIKLVSEEAETINATKEGLLDPFLVKHRAIALATQVSVTLLGVSEIMVARKAGGPKFRGENPNWDKESDILD</sequence>
<name>A0ACB8EXF9_9SAUR</name>
<reference evidence="1" key="1">
    <citation type="submission" date="2021-08" db="EMBL/GenBank/DDBJ databases">
        <title>The first chromosome-level gecko genome reveals the dynamic sex chromosomes of Neotropical dwarf geckos (Sphaerodactylidae: Sphaerodactylus).</title>
        <authorList>
            <person name="Pinto B.J."/>
            <person name="Keating S.E."/>
            <person name="Gamble T."/>
        </authorList>
    </citation>
    <scope>NUCLEOTIDE SEQUENCE</scope>
    <source>
        <strain evidence="1">TG3544</strain>
    </source>
</reference>
<dbReference type="Proteomes" id="UP000827872">
    <property type="component" value="Linkage Group LG15"/>
</dbReference>